<keyword evidence="3" id="KW-1185">Reference proteome</keyword>
<proteinExistence type="predicted"/>
<dbReference type="PANTHER" id="PTHR39477">
    <property type="entry name" value="CHROMOSOME 8, WHOLE GENOME SHOTGUN SEQUENCE"/>
    <property type="match status" value="1"/>
</dbReference>
<dbReference type="PANTHER" id="PTHR39477:SF1">
    <property type="entry name" value="BETA-FLANKING PROTEIN"/>
    <property type="match status" value="1"/>
</dbReference>
<dbReference type="AlphaFoldDB" id="A0A1X2I1R8"/>
<name>A0A1X2I1R8_9FUNG</name>
<dbReference type="Proteomes" id="UP000193560">
    <property type="component" value="Unassembled WGS sequence"/>
</dbReference>
<sequence length="191" mass="19743">MNRTITKLRLKRQVKCLDVNEAANYAAHQSEEEHSLFSSVLSTVVDDDNNKRPALDQEANEMAIAHDRIYNQGCLSQASPADIGKAAALQAHKMTTSGTGCIPGSSELIGLAMGEAMKLLKDAGGAGGENQNEALRVAAATAMRLYVSKGRGSQSSGAGGTNGSVGLAYTDGLDTNAGSGGINAAMLSKLM</sequence>
<dbReference type="STRING" id="90262.A0A1X2I1R8"/>
<accession>A0A1X2I1R8</accession>
<evidence type="ECO:0000313" key="3">
    <source>
        <dbReference type="Proteomes" id="UP000193560"/>
    </source>
</evidence>
<gene>
    <name evidence="2" type="ORF">BCR42DRAFT_426107</name>
</gene>
<dbReference type="OrthoDB" id="2290255at2759"/>
<dbReference type="EMBL" id="MCGE01000035">
    <property type="protein sequence ID" value="ORZ07359.1"/>
    <property type="molecule type" value="Genomic_DNA"/>
</dbReference>
<dbReference type="InterPro" id="IPR056138">
    <property type="entry name" value="DUF7721"/>
</dbReference>
<feature type="domain" description="DUF7721" evidence="1">
    <location>
        <begin position="18"/>
        <end position="100"/>
    </location>
</feature>
<reference evidence="2 3" key="1">
    <citation type="submission" date="2016-07" db="EMBL/GenBank/DDBJ databases">
        <title>Pervasive Adenine N6-methylation of Active Genes in Fungi.</title>
        <authorList>
            <consortium name="DOE Joint Genome Institute"/>
            <person name="Mondo S.J."/>
            <person name="Dannebaum R.O."/>
            <person name="Kuo R.C."/>
            <person name="Labutti K."/>
            <person name="Haridas S."/>
            <person name="Kuo A."/>
            <person name="Salamov A."/>
            <person name="Ahrendt S.R."/>
            <person name="Lipzen A."/>
            <person name="Sullivan W."/>
            <person name="Andreopoulos W.B."/>
            <person name="Clum A."/>
            <person name="Lindquist E."/>
            <person name="Daum C."/>
            <person name="Ramamoorthy G.K."/>
            <person name="Gryganskyi A."/>
            <person name="Culley D."/>
            <person name="Magnuson J.K."/>
            <person name="James T.Y."/>
            <person name="O'Malley M.A."/>
            <person name="Stajich J.E."/>
            <person name="Spatafora J.W."/>
            <person name="Visel A."/>
            <person name="Grigoriev I.V."/>
        </authorList>
    </citation>
    <scope>NUCLEOTIDE SEQUENCE [LARGE SCALE GENOMIC DNA]</scope>
    <source>
        <strain evidence="2 3">NRRL 1336</strain>
    </source>
</reference>
<organism evidence="2 3">
    <name type="scientific">Absidia repens</name>
    <dbReference type="NCBI Taxonomy" id="90262"/>
    <lineage>
        <taxon>Eukaryota</taxon>
        <taxon>Fungi</taxon>
        <taxon>Fungi incertae sedis</taxon>
        <taxon>Mucoromycota</taxon>
        <taxon>Mucoromycotina</taxon>
        <taxon>Mucoromycetes</taxon>
        <taxon>Mucorales</taxon>
        <taxon>Cunninghamellaceae</taxon>
        <taxon>Absidia</taxon>
    </lineage>
</organism>
<protein>
    <recommendedName>
        <fullName evidence="1">DUF7721 domain-containing protein</fullName>
    </recommendedName>
</protein>
<comment type="caution">
    <text evidence="2">The sequence shown here is derived from an EMBL/GenBank/DDBJ whole genome shotgun (WGS) entry which is preliminary data.</text>
</comment>
<dbReference type="Pfam" id="PF24845">
    <property type="entry name" value="DUF7721"/>
    <property type="match status" value="1"/>
</dbReference>
<evidence type="ECO:0000259" key="1">
    <source>
        <dbReference type="Pfam" id="PF24845"/>
    </source>
</evidence>
<evidence type="ECO:0000313" key="2">
    <source>
        <dbReference type="EMBL" id="ORZ07359.1"/>
    </source>
</evidence>